<feature type="compositionally biased region" description="Basic and acidic residues" evidence="1">
    <location>
        <begin position="291"/>
        <end position="316"/>
    </location>
</feature>
<accession>A0A5E4NHJ0</accession>
<sequence>MHIIMYIQVHNFSQNTLKVFLFFILGNFGLINFTRAYVKFYINMNETPSILYSFAAMYYEYLQIEVSKYEIMNATEWCIQEAFIEKSGNYSDQNENALDEFDENEGDGEWNISVKNPDTSNNFGDGTSKTKVDQKNTPIITLEKKTKTKEDGNFVVQHPEKSTASDDHERKLKESSRTKFNLPMRSSSLNDLDQNISKPKEAQVDHPKSSTEKKNKKEEDARPMDHPPGELNSTDDDDAYQSILIPKIIRTKSPKRTLGKEEISRSTLKSPSERYSSVNSDQSISKPKIAQVDHPKISTEKKNKKEEDARLMDHPPGELNSPYDSRRSTSVINGDHGGSTEKKEDENDIFDYLQFEGDSEDLDRID</sequence>
<feature type="compositionally biased region" description="Basic and acidic residues" evidence="1">
    <location>
        <begin position="198"/>
        <end position="228"/>
    </location>
</feature>
<keyword evidence="4" id="KW-1185">Reference proteome</keyword>
<feature type="compositionally biased region" description="Basic and acidic residues" evidence="1">
    <location>
        <begin position="142"/>
        <end position="177"/>
    </location>
</feature>
<evidence type="ECO:0000313" key="4">
    <source>
        <dbReference type="Proteomes" id="UP000325440"/>
    </source>
</evidence>
<proteinExistence type="predicted"/>
<feature type="compositionally biased region" description="Polar residues" evidence="1">
    <location>
        <begin position="184"/>
        <end position="197"/>
    </location>
</feature>
<dbReference type="EMBL" id="CABPRJ010002380">
    <property type="protein sequence ID" value="VVC44423.1"/>
    <property type="molecule type" value="Genomic_DNA"/>
</dbReference>
<protein>
    <submittedName>
        <fullName evidence="3">Uncharacterized protein</fullName>
    </submittedName>
</protein>
<dbReference type="AlphaFoldDB" id="A0A5E4NHJ0"/>
<keyword evidence="2" id="KW-0812">Transmembrane</keyword>
<reference evidence="3 4" key="1">
    <citation type="submission" date="2019-08" db="EMBL/GenBank/DDBJ databases">
        <authorList>
            <person name="Alioto T."/>
            <person name="Alioto T."/>
            <person name="Gomez Garrido J."/>
        </authorList>
    </citation>
    <scope>NUCLEOTIDE SEQUENCE [LARGE SCALE GENOMIC DNA]</scope>
</reference>
<keyword evidence="2" id="KW-0472">Membrane</keyword>
<feature type="region of interest" description="Disordered" evidence="1">
    <location>
        <begin position="100"/>
        <end position="366"/>
    </location>
</feature>
<dbReference type="Proteomes" id="UP000325440">
    <property type="component" value="Unassembled WGS sequence"/>
</dbReference>
<evidence type="ECO:0000313" key="3">
    <source>
        <dbReference type="EMBL" id="VVC44423.1"/>
    </source>
</evidence>
<gene>
    <name evidence="3" type="ORF">CINCED_3A015052</name>
</gene>
<keyword evidence="2" id="KW-1133">Transmembrane helix</keyword>
<feature type="compositionally biased region" description="Polar residues" evidence="1">
    <location>
        <begin position="265"/>
        <end position="285"/>
    </location>
</feature>
<evidence type="ECO:0000256" key="1">
    <source>
        <dbReference type="SAM" id="MobiDB-lite"/>
    </source>
</evidence>
<name>A0A5E4NHJ0_9HEMI</name>
<feature type="compositionally biased region" description="Polar residues" evidence="1">
    <location>
        <begin position="113"/>
        <end position="127"/>
    </location>
</feature>
<feature type="transmembrane region" description="Helical" evidence="2">
    <location>
        <begin position="20"/>
        <end position="38"/>
    </location>
</feature>
<evidence type="ECO:0000256" key="2">
    <source>
        <dbReference type="SAM" id="Phobius"/>
    </source>
</evidence>
<organism evidence="3 4">
    <name type="scientific">Cinara cedri</name>
    <dbReference type="NCBI Taxonomy" id="506608"/>
    <lineage>
        <taxon>Eukaryota</taxon>
        <taxon>Metazoa</taxon>
        <taxon>Ecdysozoa</taxon>
        <taxon>Arthropoda</taxon>
        <taxon>Hexapoda</taxon>
        <taxon>Insecta</taxon>
        <taxon>Pterygota</taxon>
        <taxon>Neoptera</taxon>
        <taxon>Paraneoptera</taxon>
        <taxon>Hemiptera</taxon>
        <taxon>Sternorrhyncha</taxon>
        <taxon>Aphidomorpha</taxon>
        <taxon>Aphidoidea</taxon>
        <taxon>Aphididae</taxon>
        <taxon>Lachninae</taxon>
        <taxon>Cinara</taxon>
    </lineage>
</organism>
<feature type="compositionally biased region" description="Acidic residues" evidence="1">
    <location>
        <begin position="357"/>
        <end position="366"/>
    </location>
</feature>